<organism evidence="1 2">
    <name type="scientific">Smallanthus sonchifolius</name>
    <dbReference type="NCBI Taxonomy" id="185202"/>
    <lineage>
        <taxon>Eukaryota</taxon>
        <taxon>Viridiplantae</taxon>
        <taxon>Streptophyta</taxon>
        <taxon>Embryophyta</taxon>
        <taxon>Tracheophyta</taxon>
        <taxon>Spermatophyta</taxon>
        <taxon>Magnoliopsida</taxon>
        <taxon>eudicotyledons</taxon>
        <taxon>Gunneridae</taxon>
        <taxon>Pentapetalae</taxon>
        <taxon>asterids</taxon>
        <taxon>campanulids</taxon>
        <taxon>Asterales</taxon>
        <taxon>Asteraceae</taxon>
        <taxon>Asteroideae</taxon>
        <taxon>Heliantheae alliance</taxon>
        <taxon>Millerieae</taxon>
        <taxon>Smallanthus</taxon>
    </lineage>
</organism>
<dbReference type="EMBL" id="CM042034">
    <property type="protein sequence ID" value="KAI3761784.1"/>
    <property type="molecule type" value="Genomic_DNA"/>
</dbReference>
<proteinExistence type="predicted"/>
<evidence type="ECO:0000313" key="2">
    <source>
        <dbReference type="Proteomes" id="UP001056120"/>
    </source>
</evidence>
<keyword evidence="2" id="KW-1185">Reference proteome</keyword>
<protein>
    <submittedName>
        <fullName evidence="1">Uncharacterized protein</fullName>
    </submittedName>
</protein>
<evidence type="ECO:0000313" key="1">
    <source>
        <dbReference type="EMBL" id="KAI3761784.1"/>
    </source>
</evidence>
<reference evidence="1 2" key="2">
    <citation type="journal article" date="2022" name="Mol. Ecol. Resour.">
        <title>The genomes of chicory, endive, great burdock and yacon provide insights into Asteraceae paleo-polyploidization history and plant inulin production.</title>
        <authorList>
            <person name="Fan W."/>
            <person name="Wang S."/>
            <person name="Wang H."/>
            <person name="Wang A."/>
            <person name="Jiang F."/>
            <person name="Liu H."/>
            <person name="Zhao H."/>
            <person name="Xu D."/>
            <person name="Zhang Y."/>
        </authorList>
    </citation>
    <scope>NUCLEOTIDE SEQUENCE [LARGE SCALE GENOMIC DNA]</scope>
    <source>
        <strain evidence="2">cv. Yunnan</strain>
        <tissue evidence="1">Leaves</tissue>
    </source>
</reference>
<dbReference type="Proteomes" id="UP001056120">
    <property type="component" value="Linkage Group LG17"/>
</dbReference>
<accession>A0ACB9ERW6</accession>
<name>A0ACB9ERW6_9ASTR</name>
<sequence>MGSRMKPTIFGDNVAKGIKNWQNTAKKNIKHGHRSSQNTPFSSRPGTPLHGSTSPIHLLHRHPDNSLESPPDSPREGWANESSSNDQYKYQEDRRDDQAGLEEGEIQEVGSGSGSGLTRMPSGHREVRRTQSEVAMSDFSFGQSK</sequence>
<gene>
    <name evidence="1" type="ORF">L1987_52206</name>
</gene>
<comment type="caution">
    <text evidence="1">The sequence shown here is derived from an EMBL/GenBank/DDBJ whole genome shotgun (WGS) entry which is preliminary data.</text>
</comment>
<reference evidence="2" key="1">
    <citation type="journal article" date="2022" name="Mol. Ecol. Resour.">
        <title>The genomes of chicory, endive, great burdock and yacon provide insights into Asteraceae palaeo-polyploidization history and plant inulin production.</title>
        <authorList>
            <person name="Fan W."/>
            <person name="Wang S."/>
            <person name="Wang H."/>
            <person name="Wang A."/>
            <person name="Jiang F."/>
            <person name="Liu H."/>
            <person name="Zhao H."/>
            <person name="Xu D."/>
            <person name="Zhang Y."/>
        </authorList>
    </citation>
    <scope>NUCLEOTIDE SEQUENCE [LARGE SCALE GENOMIC DNA]</scope>
    <source>
        <strain evidence="2">cv. Yunnan</strain>
    </source>
</reference>